<keyword evidence="3" id="KW-0808">Transferase</keyword>
<dbReference type="KEGG" id="pca:Pcar_1990"/>
<feature type="domain" description="Histidine kinase" evidence="1">
    <location>
        <begin position="173"/>
        <end position="378"/>
    </location>
</feature>
<dbReference type="InterPro" id="IPR005467">
    <property type="entry name" value="His_kinase_dom"/>
</dbReference>
<dbReference type="eggNOG" id="COG0456">
    <property type="taxonomic scope" value="Bacteria"/>
</dbReference>
<dbReference type="AlphaFoldDB" id="Q3A326"/>
<dbReference type="Gene3D" id="3.40.630.30">
    <property type="match status" value="1"/>
</dbReference>
<dbReference type="InterPro" id="IPR016181">
    <property type="entry name" value="Acyl_CoA_acyltransferase"/>
</dbReference>
<dbReference type="InterPro" id="IPR003594">
    <property type="entry name" value="HATPase_dom"/>
</dbReference>
<dbReference type="Pfam" id="PF00583">
    <property type="entry name" value="Acetyltransf_1"/>
    <property type="match status" value="1"/>
</dbReference>
<sequence>MDGFTNDFTYIRCLTKEDQRKIKKIPFLNIDSILIPSPFIKDKTLDIDYLHSYVWDEEGEFLGYILVYSNPEKTKFQVYKQVTSPFGRGKGIGSAFIRKLAEDIDDTSYVYLYVWEKLVSTIDFFYSNGFSLEDSTVYRKMRFYLMSATARSILEKSASEKPKEISVIEELSKVRHDAKKSLKVLSDMISIMSVDNFNQIIEDINRENTALLSTLSMYEDKIKASHEVSIKEILTTRVMPFVEASNVRCEIRLILGADIPPVIGRYMDYSRALINLASNSIDAIEEAGRNGLIQIMLTRKDGKVVLIIQDNGVGISPDRLQVDSKNLPFFVGRTTKQDKAGEGIGTQQVFSTFGAANIKVESREGKFTRWTISLNISTKKKTDKLGLLETRFIEFMKSTETIDVDENSSRTEVASLIWQLRQMEIFSYDLIQSFSIHNNVRDIYALVLSYRYGDTSFRQLKDELDKYRIDHEMIRYWLLGMLNRIKQNESFLLNSFDFQKYKGIYFKSYGQAIQRTIIFTLDPRTGAFFATDRRLAEHLDFVPYLKCQRDQLIRGEFKGDVKNLDSPILLGVWSVANKEDLYDKIELLQRGGQQLLDMGIKPDKALSFYHVTRNVSSYDFDTLKVVTLGRLVQLSRRQYDELIVGTDDDFDGLVFTD</sequence>
<dbReference type="Pfam" id="PF02518">
    <property type="entry name" value="HATPase_c"/>
    <property type="match status" value="1"/>
</dbReference>
<dbReference type="HOGENOM" id="CLU_409254_0_0_7"/>
<dbReference type="PROSITE" id="PS51186">
    <property type="entry name" value="GNAT"/>
    <property type="match status" value="1"/>
</dbReference>
<evidence type="ECO:0000259" key="2">
    <source>
        <dbReference type="PROSITE" id="PS51186"/>
    </source>
</evidence>
<dbReference type="EMBL" id="CP000142">
    <property type="protein sequence ID" value="ABA89231.1"/>
    <property type="molecule type" value="Genomic_DNA"/>
</dbReference>
<organism evidence="3 4">
    <name type="scientific">Syntrophotalea carbinolica (strain DSM 2380 / NBRC 103641 / GraBd1)</name>
    <name type="common">Pelobacter carbinolicus</name>
    <dbReference type="NCBI Taxonomy" id="338963"/>
    <lineage>
        <taxon>Bacteria</taxon>
        <taxon>Pseudomonadati</taxon>
        <taxon>Thermodesulfobacteriota</taxon>
        <taxon>Desulfuromonadia</taxon>
        <taxon>Desulfuromonadales</taxon>
        <taxon>Syntrophotaleaceae</taxon>
        <taxon>Syntrophotalea</taxon>
    </lineage>
</organism>
<dbReference type="STRING" id="338963.Pcar_1990"/>
<evidence type="ECO:0000259" key="1">
    <source>
        <dbReference type="PROSITE" id="PS50109"/>
    </source>
</evidence>
<dbReference type="OrthoDB" id="366292at2"/>
<dbReference type="GO" id="GO:0016747">
    <property type="term" value="F:acyltransferase activity, transferring groups other than amino-acyl groups"/>
    <property type="evidence" value="ECO:0007669"/>
    <property type="project" value="InterPro"/>
</dbReference>
<dbReference type="SUPFAM" id="SSF55729">
    <property type="entry name" value="Acyl-CoA N-acyltransferases (Nat)"/>
    <property type="match status" value="1"/>
</dbReference>
<dbReference type="RefSeq" id="WP_011341741.1">
    <property type="nucleotide sequence ID" value="NC_007498.2"/>
</dbReference>
<dbReference type="eggNOG" id="COG4191">
    <property type="taxonomic scope" value="Bacteria"/>
</dbReference>
<dbReference type="Gene3D" id="3.30.565.10">
    <property type="entry name" value="Histidine kinase-like ATPase, C-terminal domain"/>
    <property type="match status" value="1"/>
</dbReference>
<feature type="domain" description="N-acetyltransferase" evidence="2">
    <location>
        <begin position="9"/>
        <end position="151"/>
    </location>
</feature>
<dbReference type="InterPro" id="IPR000182">
    <property type="entry name" value="GNAT_dom"/>
</dbReference>
<dbReference type="PANTHER" id="PTHR43065">
    <property type="entry name" value="SENSOR HISTIDINE KINASE"/>
    <property type="match status" value="1"/>
</dbReference>
<dbReference type="SUPFAM" id="SSF55874">
    <property type="entry name" value="ATPase domain of HSP90 chaperone/DNA topoisomerase II/histidine kinase"/>
    <property type="match status" value="1"/>
</dbReference>
<accession>Q3A326</accession>
<reference evidence="3 4" key="2">
    <citation type="journal article" date="2012" name="BMC Genomics">
        <title>The genome of Pelobacter carbinolicus reveals surprising metabolic capabilities and physiological features.</title>
        <authorList>
            <person name="Aklujkar M."/>
            <person name="Haveman S.A."/>
            <person name="Didonato R.Jr."/>
            <person name="Chertkov O."/>
            <person name="Han C.S."/>
            <person name="Land M.L."/>
            <person name="Brown P."/>
            <person name="Lovley D.R."/>
        </authorList>
    </citation>
    <scope>NUCLEOTIDE SEQUENCE [LARGE SCALE GENOMIC DNA]</scope>
    <source>
        <strain evidence="4">DSM 2380 / NBRC 103641 / GraBd1</strain>
    </source>
</reference>
<reference evidence="4" key="1">
    <citation type="submission" date="2005-10" db="EMBL/GenBank/DDBJ databases">
        <title>Complete sequence of Pelobacter carbinolicus DSM 2380.</title>
        <authorList>
            <person name="Copeland A."/>
            <person name="Lucas S."/>
            <person name="Lapidus A."/>
            <person name="Barry K."/>
            <person name="Detter J.C."/>
            <person name="Glavina T."/>
            <person name="Hammon N."/>
            <person name="Israni S."/>
            <person name="Pitluck S."/>
            <person name="Chertkov O."/>
            <person name="Schmutz J."/>
            <person name="Larimer F."/>
            <person name="Land M."/>
            <person name="Kyrpides N."/>
            <person name="Ivanova N."/>
            <person name="Richardson P."/>
        </authorList>
    </citation>
    <scope>NUCLEOTIDE SEQUENCE [LARGE SCALE GENOMIC DNA]</scope>
    <source>
        <strain evidence="4">DSM 2380 / NBRC 103641 / GraBd1</strain>
    </source>
</reference>
<dbReference type="CDD" id="cd04301">
    <property type="entry name" value="NAT_SF"/>
    <property type="match status" value="1"/>
</dbReference>
<evidence type="ECO:0000313" key="4">
    <source>
        <dbReference type="Proteomes" id="UP000002534"/>
    </source>
</evidence>
<keyword evidence="4" id="KW-1185">Reference proteome</keyword>
<dbReference type="PROSITE" id="PS50109">
    <property type="entry name" value="HIS_KIN"/>
    <property type="match status" value="1"/>
</dbReference>
<proteinExistence type="predicted"/>
<dbReference type="InterPro" id="IPR036890">
    <property type="entry name" value="HATPase_C_sf"/>
</dbReference>
<gene>
    <name evidence="3" type="ordered locus">Pcar_1990</name>
</gene>
<evidence type="ECO:0000313" key="3">
    <source>
        <dbReference type="EMBL" id="ABA89231.1"/>
    </source>
</evidence>
<protein>
    <submittedName>
        <fullName evidence="3">Acetyltransferase, GNAT family, HATPase_c domain-containing</fullName>
    </submittedName>
</protein>
<dbReference type="Proteomes" id="UP000002534">
    <property type="component" value="Chromosome"/>
</dbReference>
<name>Q3A326_SYNC1</name>